<organism evidence="2 3">
    <name type="scientific">Setaria viridis</name>
    <name type="common">Green bristlegrass</name>
    <name type="synonym">Setaria italica subsp. viridis</name>
    <dbReference type="NCBI Taxonomy" id="4556"/>
    <lineage>
        <taxon>Eukaryota</taxon>
        <taxon>Viridiplantae</taxon>
        <taxon>Streptophyta</taxon>
        <taxon>Embryophyta</taxon>
        <taxon>Tracheophyta</taxon>
        <taxon>Spermatophyta</taxon>
        <taxon>Magnoliopsida</taxon>
        <taxon>Liliopsida</taxon>
        <taxon>Poales</taxon>
        <taxon>Poaceae</taxon>
        <taxon>PACMAD clade</taxon>
        <taxon>Panicoideae</taxon>
        <taxon>Panicodae</taxon>
        <taxon>Paniceae</taxon>
        <taxon>Cenchrinae</taxon>
        <taxon>Setaria</taxon>
    </lineage>
</organism>
<feature type="compositionally biased region" description="Basic and acidic residues" evidence="1">
    <location>
        <begin position="29"/>
        <end position="39"/>
    </location>
</feature>
<evidence type="ECO:0000313" key="3">
    <source>
        <dbReference type="Proteomes" id="UP000298652"/>
    </source>
</evidence>
<sequence>MASPRGSRPEGYHLKLPPSLHRLRRRTGQRREATRDGRLPSHPVRHRLAPETDGRIIHKLGRGPGCAALNCDSQRLMLPSRVGRPPSIGAPKPRPFLAPVVSGNPWRCQLASFTH</sequence>
<evidence type="ECO:0000313" key="2">
    <source>
        <dbReference type="EMBL" id="TKW24609.1"/>
    </source>
</evidence>
<dbReference type="AlphaFoldDB" id="A0A4U6VBW5"/>
<evidence type="ECO:0000256" key="1">
    <source>
        <dbReference type="SAM" id="MobiDB-lite"/>
    </source>
</evidence>
<dbReference type="Proteomes" id="UP000298652">
    <property type="component" value="Chromosome 3"/>
</dbReference>
<name>A0A4U6VBW5_SETVI</name>
<feature type="region of interest" description="Disordered" evidence="1">
    <location>
        <begin position="1"/>
        <end position="50"/>
    </location>
</feature>
<reference evidence="2" key="1">
    <citation type="submission" date="2019-03" db="EMBL/GenBank/DDBJ databases">
        <title>WGS assembly of Setaria viridis.</title>
        <authorList>
            <person name="Huang P."/>
            <person name="Jenkins J."/>
            <person name="Grimwood J."/>
            <person name="Barry K."/>
            <person name="Healey A."/>
            <person name="Mamidi S."/>
            <person name="Sreedasyam A."/>
            <person name="Shu S."/>
            <person name="Feldman M."/>
            <person name="Wu J."/>
            <person name="Yu Y."/>
            <person name="Chen C."/>
            <person name="Johnson J."/>
            <person name="Rokhsar D."/>
            <person name="Baxter I."/>
            <person name="Schmutz J."/>
            <person name="Brutnell T."/>
            <person name="Kellogg E."/>
        </authorList>
    </citation>
    <scope>NUCLEOTIDE SEQUENCE [LARGE SCALE GENOMIC DNA]</scope>
</reference>
<dbReference type="Gramene" id="TKW24609">
    <property type="protein sequence ID" value="TKW24609"/>
    <property type="gene ID" value="SEVIR_3G060700v2"/>
</dbReference>
<dbReference type="EMBL" id="CM016554">
    <property type="protein sequence ID" value="TKW24609.1"/>
    <property type="molecule type" value="Genomic_DNA"/>
</dbReference>
<keyword evidence="3" id="KW-1185">Reference proteome</keyword>
<accession>A0A4U6VBW5</accession>
<proteinExistence type="predicted"/>
<protein>
    <submittedName>
        <fullName evidence="2">Uncharacterized protein</fullName>
    </submittedName>
</protein>
<gene>
    <name evidence="2" type="ORF">SEVIR_3G060700v2</name>
</gene>